<evidence type="ECO:0000313" key="5">
    <source>
        <dbReference type="Proteomes" id="UP001597307"/>
    </source>
</evidence>
<keyword evidence="5" id="KW-1185">Reference proteome</keyword>
<protein>
    <submittedName>
        <fullName evidence="4">Helix-turn-helix transcriptional regulator</fullName>
    </submittedName>
</protein>
<dbReference type="InterPro" id="IPR043839">
    <property type="entry name" value="PafC_HTH"/>
</dbReference>
<feature type="domain" description="WYL" evidence="1">
    <location>
        <begin position="150"/>
        <end position="216"/>
    </location>
</feature>
<gene>
    <name evidence="4" type="ORF">ACFSFX_16975</name>
</gene>
<dbReference type="InterPro" id="IPR057727">
    <property type="entry name" value="WCX_dom"/>
</dbReference>
<dbReference type="InterPro" id="IPR051534">
    <property type="entry name" value="CBASS_pafABC_assoc_protein"/>
</dbReference>
<dbReference type="PROSITE" id="PS52050">
    <property type="entry name" value="WYL"/>
    <property type="match status" value="2"/>
</dbReference>
<dbReference type="PANTHER" id="PTHR34580:SF1">
    <property type="entry name" value="PROTEIN PAFC"/>
    <property type="match status" value="1"/>
</dbReference>
<dbReference type="Pfam" id="PF25583">
    <property type="entry name" value="WCX"/>
    <property type="match status" value="2"/>
</dbReference>
<feature type="domain" description="WYL" evidence="1">
    <location>
        <begin position="484"/>
        <end position="551"/>
    </location>
</feature>
<dbReference type="RefSeq" id="WP_343881879.1">
    <property type="nucleotide sequence ID" value="NZ_BAAAIJ010000059.1"/>
</dbReference>
<evidence type="ECO:0000313" key="4">
    <source>
        <dbReference type="EMBL" id="MFD1848279.1"/>
    </source>
</evidence>
<name>A0ABW4QC45_9MICC</name>
<dbReference type="Pfam" id="PF19187">
    <property type="entry name" value="HTH_PafC"/>
    <property type="match status" value="1"/>
</dbReference>
<sequence>MSAKRTERLLSLVMLLLSTQRGYSKEELFQKIELYGGAPTPAAREKLFDRDKAMLREQGIPVQSFSDDPAFDHDNSIRRYRIDAAEYRLPAVTFTAEESAALTLAAGMWDVATLDSAAARALRKLQGRGAARDDDAAILVEPRIRTNEPHWDEVWRATTSRRPITFGYRAASTGREEQRQLQPWGMGSRYGHWYVVGRDLDRGEERYFRLSRITSAPVLLEGSFDVPDGFTMLSSLASLDRAHEPFAAVVAVQPDTCHLLRTRRGAQSDAAGDGWDLLRFPYGDTGGTAADIAAFGPRARVIAPPELVAMTKELLTRAAATQDGPLPEVEFTTSARRSARPKTSADAHLRRLLDLVPYLLDHPGADLDETAAHFGVTRTHLAADLELLFVSGPRYYPDGLIEVSLDEDRIFLSNADNLAEPLRLNLDEACTLIVGLDTLRRLPGQDPDSAAATAHAKLTQAAGDAGRVGSAIAATLTEETVGSTLETIQEALRSRVRLELTYLVDTRDEVTERTVEPIRAFSRHDSWYLEAWCTSARSVRNFRLDRMQAVRLTADPVDTAREPEADGDDVLFRPTPGDELVTLLLHPPARWVAEHYAAERTQDLPDGRLAAEIRVATTGWIPGLISRLGGDAAVAGPEALRHECSVWLAAALAKRS</sequence>
<organism evidence="4 5">
    <name type="scientific">Arthrobacter flavus</name>
    <dbReference type="NCBI Taxonomy" id="95172"/>
    <lineage>
        <taxon>Bacteria</taxon>
        <taxon>Bacillati</taxon>
        <taxon>Actinomycetota</taxon>
        <taxon>Actinomycetes</taxon>
        <taxon>Micrococcales</taxon>
        <taxon>Micrococcaceae</taxon>
        <taxon>Arthrobacter</taxon>
    </lineage>
</organism>
<dbReference type="InterPro" id="IPR026881">
    <property type="entry name" value="WYL_dom"/>
</dbReference>
<evidence type="ECO:0000259" key="2">
    <source>
        <dbReference type="Pfam" id="PF19187"/>
    </source>
</evidence>
<dbReference type="PANTHER" id="PTHR34580">
    <property type="match status" value="1"/>
</dbReference>
<dbReference type="Pfam" id="PF13280">
    <property type="entry name" value="WYL"/>
    <property type="match status" value="2"/>
</dbReference>
<feature type="domain" description="WCX" evidence="3">
    <location>
        <begin position="245"/>
        <end position="319"/>
    </location>
</feature>
<evidence type="ECO:0000259" key="3">
    <source>
        <dbReference type="Pfam" id="PF25583"/>
    </source>
</evidence>
<dbReference type="Proteomes" id="UP001597307">
    <property type="component" value="Unassembled WGS sequence"/>
</dbReference>
<accession>A0ABW4QC45</accession>
<feature type="domain" description="WCX" evidence="3">
    <location>
        <begin position="580"/>
        <end position="648"/>
    </location>
</feature>
<comment type="caution">
    <text evidence="4">The sequence shown here is derived from an EMBL/GenBank/DDBJ whole genome shotgun (WGS) entry which is preliminary data.</text>
</comment>
<reference evidence="5" key="1">
    <citation type="journal article" date="2019" name="Int. J. Syst. Evol. Microbiol.">
        <title>The Global Catalogue of Microorganisms (GCM) 10K type strain sequencing project: providing services to taxonomists for standard genome sequencing and annotation.</title>
        <authorList>
            <consortium name="The Broad Institute Genomics Platform"/>
            <consortium name="The Broad Institute Genome Sequencing Center for Infectious Disease"/>
            <person name="Wu L."/>
            <person name="Ma J."/>
        </authorList>
    </citation>
    <scope>NUCLEOTIDE SEQUENCE [LARGE SCALE GENOMIC DNA]</scope>
    <source>
        <strain evidence="5">JCM 11496</strain>
    </source>
</reference>
<proteinExistence type="predicted"/>
<feature type="domain" description="PafC HTH" evidence="2">
    <location>
        <begin position="348"/>
        <end position="460"/>
    </location>
</feature>
<dbReference type="EMBL" id="JBHUGA010000067">
    <property type="protein sequence ID" value="MFD1848279.1"/>
    <property type="molecule type" value="Genomic_DNA"/>
</dbReference>
<evidence type="ECO:0000259" key="1">
    <source>
        <dbReference type="Pfam" id="PF13280"/>
    </source>
</evidence>